<dbReference type="InterPro" id="IPR004827">
    <property type="entry name" value="bZIP"/>
</dbReference>
<evidence type="ECO:0000256" key="6">
    <source>
        <dbReference type="SAM" id="MobiDB-lite"/>
    </source>
</evidence>
<dbReference type="GO" id="GO:0005634">
    <property type="term" value="C:nucleus"/>
    <property type="evidence" value="ECO:0007669"/>
    <property type="project" value="UniProtKB-SubCell"/>
</dbReference>
<dbReference type="GO" id="GO:0000978">
    <property type="term" value="F:RNA polymerase II cis-regulatory region sequence-specific DNA binding"/>
    <property type="evidence" value="ECO:0007669"/>
    <property type="project" value="TreeGrafter"/>
</dbReference>
<proteinExistence type="predicted"/>
<name>A0A9Q0MQY5_9DIPT</name>
<dbReference type="PROSITE" id="PS00036">
    <property type="entry name" value="BZIP_BASIC"/>
    <property type="match status" value="1"/>
</dbReference>
<reference evidence="8" key="1">
    <citation type="submission" date="2022-07" db="EMBL/GenBank/DDBJ databases">
        <authorList>
            <person name="Trinca V."/>
            <person name="Uliana J.V.C."/>
            <person name="Torres T.T."/>
            <person name="Ward R.J."/>
            <person name="Monesi N."/>
        </authorList>
    </citation>
    <scope>NUCLEOTIDE SEQUENCE</scope>
    <source>
        <strain evidence="8">HSMRA1968</strain>
        <tissue evidence="8">Whole embryos</tissue>
    </source>
</reference>
<dbReference type="OrthoDB" id="6022300at2759"/>
<evidence type="ECO:0000313" key="8">
    <source>
        <dbReference type="EMBL" id="KAJ6636365.1"/>
    </source>
</evidence>
<organism evidence="8 9">
    <name type="scientific">Pseudolycoriella hygida</name>
    <dbReference type="NCBI Taxonomy" id="35572"/>
    <lineage>
        <taxon>Eukaryota</taxon>
        <taxon>Metazoa</taxon>
        <taxon>Ecdysozoa</taxon>
        <taxon>Arthropoda</taxon>
        <taxon>Hexapoda</taxon>
        <taxon>Insecta</taxon>
        <taxon>Pterygota</taxon>
        <taxon>Neoptera</taxon>
        <taxon>Endopterygota</taxon>
        <taxon>Diptera</taxon>
        <taxon>Nematocera</taxon>
        <taxon>Sciaroidea</taxon>
        <taxon>Sciaridae</taxon>
        <taxon>Pseudolycoriella</taxon>
    </lineage>
</organism>
<dbReference type="CDD" id="cd14695">
    <property type="entry name" value="bZIP_HLF"/>
    <property type="match status" value="1"/>
</dbReference>
<feature type="compositionally biased region" description="Low complexity" evidence="6">
    <location>
        <begin position="54"/>
        <end position="68"/>
    </location>
</feature>
<evidence type="ECO:0000256" key="1">
    <source>
        <dbReference type="ARBA" id="ARBA00004123"/>
    </source>
</evidence>
<dbReference type="SUPFAM" id="SSF57959">
    <property type="entry name" value="Leucine zipper domain"/>
    <property type="match status" value="1"/>
</dbReference>
<keyword evidence="2" id="KW-0805">Transcription regulation</keyword>
<feature type="region of interest" description="Disordered" evidence="6">
    <location>
        <begin position="1"/>
        <end position="78"/>
    </location>
</feature>
<keyword evidence="3" id="KW-0238">DNA-binding</keyword>
<dbReference type="Proteomes" id="UP001151699">
    <property type="component" value="Chromosome C"/>
</dbReference>
<evidence type="ECO:0000256" key="2">
    <source>
        <dbReference type="ARBA" id="ARBA00023015"/>
    </source>
</evidence>
<keyword evidence="9" id="KW-1185">Reference proteome</keyword>
<accession>A0A9Q0MQY5</accession>
<feature type="compositionally biased region" description="Polar residues" evidence="6">
    <location>
        <begin position="30"/>
        <end position="41"/>
    </location>
</feature>
<protein>
    <submittedName>
        <fullName evidence="8">Protein giant</fullName>
    </submittedName>
</protein>
<dbReference type="PROSITE" id="PS50217">
    <property type="entry name" value="BZIP"/>
    <property type="match status" value="1"/>
</dbReference>
<comment type="caution">
    <text evidence="8">The sequence shown here is derived from an EMBL/GenBank/DDBJ whole genome shotgun (WGS) entry which is preliminary data.</text>
</comment>
<dbReference type="SMART" id="SM00338">
    <property type="entry name" value="BRLZ"/>
    <property type="match status" value="1"/>
</dbReference>
<feature type="domain" description="BZIP" evidence="7">
    <location>
        <begin position="202"/>
        <end position="244"/>
    </location>
</feature>
<evidence type="ECO:0000313" key="9">
    <source>
        <dbReference type="Proteomes" id="UP001151699"/>
    </source>
</evidence>
<feature type="compositionally biased region" description="Polar residues" evidence="6">
    <location>
        <begin position="69"/>
        <end position="78"/>
    </location>
</feature>
<sequence length="280" mass="31803">MNEKKNERFLKMNATSTEREMDDTPLDLSRCSSVETIQMHSPQMEPLRSPLWRSPNSSPSTPYPNNNNWHESPTSPDHPSYPSYNVSYILAASRVLPISRDAGTQQALTVQYPQDDARSTRPFKAYIAHRGGDLHMASISCLNPESAQRFECYRATVLERIRASNGGQSTISNPNMRRTSTRADSSTCANVSNSNRNVIVKDEEYLKRRKKNNEAAKNSRDRRRMKEDEIVIRVRFLEQENMRLNLALAASQNKNVSLAEQLHRACNTLEKLGQLDCSGL</sequence>
<dbReference type="AlphaFoldDB" id="A0A9Q0MQY5"/>
<dbReference type="PANTHER" id="PTHR11988">
    <property type="entry name" value="THYROTROPH EMBRYONIC FACTOR RELATED"/>
    <property type="match status" value="1"/>
</dbReference>
<dbReference type="Pfam" id="PF07716">
    <property type="entry name" value="bZIP_2"/>
    <property type="match status" value="1"/>
</dbReference>
<keyword evidence="4" id="KW-0804">Transcription</keyword>
<dbReference type="GO" id="GO:0000981">
    <property type="term" value="F:DNA-binding transcription factor activity, RNA polymerase II-specific"/>
    <property type="evidence" value="ECO:0007669"/>
    <property type="project" value="TreeGrafter"/>
</dbReference>
<feature type="region of interest" description="Disordered" evidence="6">
    <location>
        <begin position="166"/>
        <end position="189"/>
    </location>
</feature>
<evidence type="ECO:0000256" key="5">
    <source>
        <dbReference type="ARBA" id="ARBA00023242"/>
    </source>
</evidence>
<comment type="subcellular location">
    <subcellularLocation>
        <location evidence="1">Nucleus</location>
    </subcellularLocation>
</comment>
<dbReference type="PANTHER" id="PTHR11988:SF42">
    <property type="entry name" value="PROTEIN GIANT"/>
    <property type="match status" value="1"/>
</dbReference>
<dbReference type="Gene3D" id="1.20.5.170">
    <property type="match status" value="1"/>
</dbReference>
<feature type="compositionally biased region" description="Basic and acidic residues" evidence="6">
    <location>
        <begin position="1"/>
        <end position="10"/>
    </location>
</feature>
<evidence type="ECO:0000256" key="3">
    <source>
        <dbReference type="ARBA" id="ARBA00023125"/>
    </source>
</evidence>
<dbReference type="EMBL" id="WJQU01000004">
    <property type="protein sequence ID" value="KAJ6636365.1"/>
    <property type="molecule type" value="Genomic_DNA"/>
</dbReference>
<evidence type="ECO:0000259" key="7">
    <source>
        <dbReference type="PROSITE" id="PS50217"/>
    </source>
</evidence>
<dbReference type="InterPro" id="IPR046347">
    <property type="entry name" value="bZIP_sf"/>
</dbReference>
<evidence type="ECO:0000256" key="4">
    <source>
        <dbReference type="ARBA" id="ARBA00023163"/>
    </source>
</evidence>
<keyword evidence="5" id="KW-0539">Nucleus</keyword>
<gene>
    <name evidence="8" type="primary">gt</name>
    <name evidence="8" type="ORF">Bhyg_14954</name>
</gene>
<dbReference type="InterPro" id="IPR040223">
    <property type="entry name" value="PAR_bZIP"/>
</dbReference>